<organism evidence="1 2">
    <name type="scientific">Aureliella helgolandensis</name>
    <dbReference type="NCBI Taxonomy" id="2527968"/>
    <lineage>
        <taxon>Bacteria</taxon>
        <taxon>Pseudomonadati</taxon>
        <taxon>Planctomycetota</taxon>
        <taxon>Planctomycetia</taxon>
        <taxon>Pirellulales</taxon>
        <taxon>Pirellulaceae</taxon>
        <taxon>Aureliella</taxon>
    </lineage>
</organism>
<reference evidence="1 2" key="1">
    <citation type="submission" date="2019-02" db="EMBL/GenBank/DDBJ databases">
        <title>Deep-cultivation of Planctomycetes and their phenomic and genomic characterization uncovers novel biology.</title>
        <authorList>
            <person name="Wiegand S."/>
            <person name="Jogler M."/>
            <person name="Boedeker C."/>
            <person name="Pinto D."/>
            <person name="Vollmers J."/>
            <person name="Rivas-Marin E."/>
            <person name="Kohn T."/>
            <person name="Peeters S.H."/>
            <person name="Heuer A."/>
            <person name="Rast P."/>
            <person name="Oberbeckmann S."/>
            <person name="Bunk B."/>
            <person name="Jeske O."/>
            <person name="Meyerdierks A."/>
            <person name="Storesund J.E."/>
            <person name="Kallscheuer N."/>
            <person name="Luecker S."/>
            <person name="Lage O.M."/>
            <person name="Pohl T."/>
            <person name="Merkel B.J."/>
            <person name="Hornburger P."/>
            <person name="Mueller R.-W."/>
            <person name="Bruemmer F."/>
            <person name="Labrenz M."/>
            <person name="Spormann A.M."/>
            <person name="Op den Camp H."/>
            <person name="Overmann J."/>
            <person name="Amann R."/>
            <person name="Jetten M.S.M."/>
            <person name="Mascher T."/>
            <person name="Medema M.H."/>
            <person name="Devos D.P."/>
            <person name="Kaster A.-K."/>
            <person name="Ovreas L."/>
            <person name="Rohde M."/>
            <person name="Galperin M.Y."/>
            <person name="Jogler C."/>
        </authorList>
    </citation>
    <scope>NUCLEOTIDE SEQUENCE [LARGE SCALE GENOMIC DNA]</scope>
    <source>
        <strain evidence="1 2">Q31a</strain>
    </source>
</reference>
<dbReference type="AlphaFoldDB" id="A0A518GEI5"/>
<evidence type="ECO:0000313" key="1">
    <source>
        <dbReference type="EMBL" id="QDV27003.1"/>
    </source>
</evidence>
<keyword evidence="2" id="KW-1185">Reference proteome</keyword>
<evidence type="ECO:0000313" key="2">
    <source>
        <dbReference type="Proteomes" id="UP000318017"/>
    </source>
</evidence>
<name>A0A518GEI5_9BACT</name>
<dbReference type="EMBL" id="CP036298">
    <property type="protein sequence ID" value="QDV27003.1"/>
    <property type="molecule type" value="Genomic_DNA"/>
</dbReference>
<gene>
    <name evidence="1" type="ORF">Q31a_53840</name>
</gene>
<dbReference type="KEGG" id="ahel:Q31a_53840"/>
<accession>A0A518GEI5</accession>
<sequence>MLKPFRGQKSAAAVGRQQRGTASRACWGVPFSRGAELLTAWARGWCAGAWPALERSAEIVTCCVSKERWLPLQTGHLGMLRSAWNCTSLLNQQSRKAKYGDDRPAPRGPKPRLLSRPPLALVELTDHWPRAGGFWFWGCFPFCIEGELYRE</sequence>
<protein>
    <submittedName>
        <fullName evidence="1">Uncharacterized protein</fullName>
    </submittedName>
</protein>
<dbReference type="Proteomes" id="UP000318017">
    <property type="component" value="Chromosome"/>
</dbReference>
<proteinExistence type="predicted"/>